<organism evidence="1 2">
    <name type="scientific">Vibrio cholerae</name>
    <dbReference type="NCBI Taxonomy" id="666"/>
    <lineage>
        <taxon>Bacteria</taxon>
        <taxon>Pseudomonadati</taxon>
        <taxon>Pseudomonadota</taxon>
        <taxon>Gammaproteobacteria</taxon>
        <taxon>Vibrionales</taxon>
        <taxon>Vibrionaceae</taxon>
        <taxon>Vibrio</taxon>
    </lineage>
</organism>
<proteinExistence type="predicted"/>
<reference evidence="1 2" key="1">
    <citation type="submission" date="2015-07" db="EMBL/GenBank/DDBJ databases">
        <authorList>
            <consortium name="Pathogen Informatics"/>
        </authorList>
    </citation>
    <scope>NUCLEOTIDE SEQUENCE [LARGE SCALE GENOMIC DNA]</scope>
    <source>
        <strain evidence="1 2">A51</strain>
    </source>
</reference>
<evidence type="ECO:0000313" key="2">
    <source>
        <dbReference type="Proteomes" id="UP000044806"/>
    </source>
</evidence>
<protein>
    <submittedName>
        <fullName evidence="1">Transcriptional regulator</fullName>
    </submittedName>
</protein>
<dbReference type="Proteomes" id="UP000044806">
    <property type="component" value="Unassembled WGS sequence"/>
</dbReference>
<dbReference type="EMBL" id="CWOW01000012">
    <property type="protein sequence ID" value="CSA78036.1"/>
    <property type="molecule type" value="Genomic_DNA"/>
</dbReference>
<accession>A0A655R029</accession>
<evidence type="ECO:0000313" key="1">
    <source>
        <dbReference type="EMBL" id="CSA78036.1"/>
    </source>
</evidence>
<gene>
    <name evidence="1" type="ORF">ERS013165_02398</name>
</gene>
<sequence length="53" mass="6388">MIRHYLREQQLTVIKHTYGLTQEDFCLFQPIGMHDNPAILWLSDKVSDYLFDF</sequence>
<dbReference type="AlphaFoldDB" id="A0A655R029"/>
<name>A0A655R029_VIBCL</name>